<evidence type="ECO:0000313" key="2">
    <source>
        <dbReference type="Proteomes" id="UP000623967"/>
    </source>
</evidence>
<dbReference type="EMBL" id="JAESWB010000045">
    <property type="protein sequence ID" value="MBL4951546.1"/>
    <property type="molecule type" value="Genomic_DNA"/>
</dbReference>
<comment type="caution">
    <text evidence="1">The sequence shown here is derived from an EMBL/GenBank/DDBJ whole genome shotgun (WGS) entry which is preliminary data.</text>
</comment>
<keyword evidence="2" id="KW-1185">Reference proteome</keyword>
<organism evidence="1 2">
    <name type="scientific">Neobacillus paridis</name>
    <dbReference type="NCBI Taxonomy" id="2803862"/>
    <lineage>
        <taxon>Bacteria</taxon>
        <taxon>Bacillati</taxon>
        <taxon>Bacillota</taxon>
        <taxon>Bacilli</taxon>
        <taxon>Bacillales</taxon>
        <taxon>Bacillaceae</taxon>
        <taxon>Neobacillus</taxon>
    </lineage>
</organism>
<gene>
    <name evidence="1" type="ORF">JK635_04735</name>
</gene>
<dbReference type="RefSeq" id="WP_202652835.1">
    <property type="nucleotide sequence ID" value="NZ_JAESWB010000045.1"/>
</dbReference>
<sequence>MNIIKSKDYFPFIYFLIEPNIVFVYKVETLRYLTLKEMSHIGEWQTFELNHKEEFDTFNHEDSTPLTDRFYVVSQDTNNIMLKKINQLIHRQRMANQQENSKTAVHIV</sequence>
<protein>
    <submittedName>
        <fullName evidence="1">Uncharacterized protein</fullName>
    </submittedName>
</protein>
<accession>A0ABS1TJQ0</accession>
<reference evidence="1 2" key="1">
    <citation type="submission" date="2021-01" db="EMBL/GenBank/DDBJ databases">
        <title>Genome public.</title>
        <authorList>
            <person name="Liu C."/>
            <person name="Sun Q."/>
        </authorList>
    </citation>
    <scope>NUCLEOTIDE SEQUENCE [LARGE SCALE GENOMIC DNA]</scope>
    <source>
        <strain evidence="1 2">YIM B02564</strain>
    </source>
</reference>
<evidence type="ECO:0000313" key="1">
    <source>
        <dbReference type="EMBL" id="MBL4951546.1"/>
    </source>
</evidence>
<proteinExistence type="predicted"/>
<dbReference type="Proteomes" id="UP000623967">
    <property type="component" value="Unassembled WGS sequence"/>
</dbReference>
<name>A0ABS1TJQ0_9BACI</name>